<proteinExistence type="predicted"/>
<evidence type="ECO:0000313" key="3">
    <source>
        <dbReference type="Proteomes" id="UP000002729"/>
    </source>
</evidence>
<dbReference type="OrthoDB" id="10459322at2759"/>
<gene>
    <name evidence="2" type="ORF">AURANDRAFT_67692</name>
</gene>
<feature type="compositionally biased region" description="Basic and acidic residues" evidence="1">
    <location>
        <begin position="1033"/>
        <end position="1043"/>
    </location>
</feature>
<feature type="region of interest" description="Disordered" evidence="1">
    <location>
        <begin position="1024"/>
        <end position="1059"/>
    </location>
</feature>
<reference evidence="2 3" key="1">
    <citation type="journal article" date="2011" name="Proc. Natl. Acad. Sci. U.S.A.">
        <title>Niche of harmful alga Aureococcus anophagefferens revealed through ecogenomics.</title>
        <authorList>
            <person name="Gobler C.J."/>
            <person name="Berry D.L."/>
            <person name="Dyhrman S.T."/>
            <person name="Wilhelm S.W."/>
            <person name="Salamov A."/>
            <person name="Lobanov A.V."/>
            <person name="Zhang Y."/>
            <person name="Collier J.L."/>
            <person name="Wurch L.L."/>
            <person name="Kustka A.B."/>
            <person name="Dill B.D."/>
            <person name="Shah M."/>
            <person name="VerBerkmoes N.C."/>
            <person name="Kuo A."/>
            <person name="Terry A."/>
            <person name="Pangilinan J."/>
            <person name="Lindquist E.A."/>
            <person name="Lucas S."/>
            <person name="Paulsen I.T."/>
            <person name="Hattenrath-Lehmann T.K."/>
            <person name="Talmage S.C."/>
            <person name="Walker E.A."/>
            <person name="Koch F."/>
            <person name="Burson A.M."/>
            <person name="Marcoval M.A."/>
            <person name="Tang Y.Z."/>
            <person name="Lecleir G.R."/>
            <person name="Coyne K.J."/>
            <person name="Berg G.M."/>
            <person name="Bertrand E.M."/>
            <person name="Saito M.A."/>
            <person name="Gladyshev V.N."/>
            <person name="Grigoriev I.V."/>
        </authorList>
    </citation>
    <scope>NUCLEOTIDE SEQUENCE [LARGE SCALE GENOMIC DNA]</scope>
    <source>
        <strain evidence="3">CCMP 1984</strain>
    </source>
</reference>
<dbReference type="EMBL" id="GL833160">
    <property type="protein sequence ID" value="EGB03833.1"/>
    <property type="molecule type" value="Genomic_DNA"/>
</dbReference>
<keyword evidence="3" id="KW-1185">Reference proteome</keyword>
<organism evidence="3">
    <name type="scientific">Aureococcus anophagefferens</name>
    <name type="common">Harmful bloom alga</name>
    <dbReference type="NCBI Taxonomy" id="44056"/>
    <lineage>
        <taxon>Eukaryota</taxon>
        <taxon>Sar</taxon>
        <taxon>Stramenopiles</taxon>
        <taxon>Ochrophyta</taxon>
        <taxon>Pelagophyceae</taxon>
        <taxon>Pelagomonadales</taxon>
        <taxon>Pelagomonadaceae</taxon>
        <taxon>Aureococcus</taxon>
    </lineage>
</organism>
<dbReference type="InParanoid" id="F0YM28"/>
<protein>
    <submittedName>
        <fullName evidence="2">Uncharacterized protein</fullName>
    </submittedName>
</protein>
<sequence>MHRMLLQVDVETGESPTARWAPEMDRHEGFLLRDRGAKKLKRKCCETFDDVIHTSRPCDALDGARKVFIEPLAGHFLAKSRKRVRRLDVTNQIHSRLAKSRQLSPLTRIFQYKLIWQKSTMVVQTALNHAFLRYSGKRDVSFKRARQFDRHAREGRINEVEMHSLAHLPTTHKHEYLKSNRLQGRNLAEDGRKKTIVMGDEPNLLSDGSHRPGLSLLQWLRAASDVFTLDDMLACACHTPPHAFAFSRRTHWCPSETILRATTSPETPLFEISTLPERFPKEILDRIAQLLDCTVDRNLSHDARTFANACIQGQARYQSRCQYDSFQMCYRCVGAIPANDKNPRRGVTKSINRFEERCSRLSHLISSLQSRFDHGQEPAPVPAGYRHPKYGDYIMLSSIKVHAIDPGAADIFYVANGAANVAVFETRHPRWACRRGGPCLATPMTMEKLMPSFGLSRELLEAELARAKVEGRFYEDRRRRQSLKKTYGIRCLRQRCKQVWVLDSESIALRDFSFDDTFDDFFAEISTDHSVGYRNVVTDHRDVFCGIPVAQRGLALTAGPLDALGQGDAVHIALNHTSFCTLDYWIIFPDVVEAMCALIESMHDRPFLSVYVEHASEFSVYYGIFAAVYLTPTLVAGRQPDPGAGAFLANFSSTLVDPLPMSVHQSLCTLITNALLSRLALVEYEALRSNNCTIHGQSIVTGEGVGPGAQRHYKTCSLSVALRRELFQTAFSWLHGHRFDRVAESQRADVAELFATTPQITWATSNWHEQAVLVHGPNVADGSLGVGKALRRQNTHAGAALKGPQVRHEARESGAVHLAVDSRVGVDDIEGGAGHGPDVVRRDAVSLVVQLEALVIGRDDRGVVAVDAAFPRERAVEQESEKTEALGEELGDANEAQIEPDRADRSRRVGDERVAIGGVMRARRAPVAGVGAARSAARIRREPRIVAGQRAGEHVVRVVAVIVALRPGPGVKMVEPRAKARCPVPQSRRDGRRDPAAPVRAAALHVHGHDVGPRRPDHRCREERLDAAPGAKEALEVRREARGRPRSPRLGESVDGLKRAKTDLAVPKHHRGSTSSVLEPPRRGRARRFRNVREKQGRRAFWRRRMKVSTGPGRFAMARFASAEYIFEKLGAAVIISVFKNRLAI</sequence>
<evidence type="ECO:0000313" key="2">
    <source>
        <dbReference type="EMBL" id="EGB03833.1"/>
    </source>
</evidence>
<dbReference type="KEGG" id="aaf:AURANDRAFT_67692"/>
<dbReference type="Proteomes" id="UP000002729">
    <property type="component" value="Unassembled WGS sequence"/>
</dbReference>
<evidence type="ECO:0000256" key="1">
    <source>
        <dbReference type="SAM" id="MobiDB-lite"/>
    </source>
</evidence>
<dbReference type="AlphaFoldDB" id="F0YM28"/>
<accession>F0YM28</accession>
<dbReference type="RefSeq" id="XP_009041491.1">
    <property type="nucleotide sequence ID" value="XM_009043243.1"/>
</dbReference>
<dbReference type="GeneID" id="20226378"/>
<name>F0YM28_AURAN</name>